<dbReference type="AlphaFoldDB" id="A0A0G0W5R2"/>
<feature type="coiled-coil region" evidence="1">
    <location>
        <begin position="40"/>
        <end position="74"/>
    </location>
</feature>
<organism evidence="2 3">
    <name type="scientific">candidate division WWE3 bacterium GW2011_GWE1_41_27</name>
    <dbReference type="NCBI Taxonomy" id="1619131"/>
    <lineage>
        <taxon>Bacteria</taxon>
        <taxon>Katanobacteria</taxon>
    </lineage>
</organism>
<dbReference type="EMBL" id="LCBF01000008">
    <property type="protein sequence ID" value="KKS07377.1"/>
    <property type="molecule type" value="Genomic_DNA"/>
</dbReference>
<keyword evidence="1" id="KW-0175">Coiled coil</keyword>
<dbReference type="Proteomes" id="UP000034544">
    <property type="component" value="Unassembled WGS sequence"/>
</dbReference>
<evidence type="ECO:0000313" key="2">
    <source>
        <dbReference type="EMBL" id="KKS07377.1"/>
    </source>
</evidence>
<gene>
    <name evidence="2" type="ORF">UU59_C0008G0007</name>
</gene>
<accession>A0A0G0W5R2</accession>
<name>A0A0G0W5R2_UNCKA</name>
<reference evidence="2 3" key="1">
    <citation type="journal article" date="2015" name="Nature">
        <title>rRNA introns, odd ribosomes, and small enigmatic genomes across a large radiation of phyla.</title>
        <authorList>
            <person name="Brown C.T."/>
            <person name="Hug L.A."/>
            <person name="Thomas B.C."/>
            <person name="Sharon I."/>
            <person name="Castelle C.J."/>
            <person name="Singh A."/>
            <person name="Wilkins M.J."/>
            <person name="Williams K.H."/>
            <person name="Banfield J.F."/>
        </authorList>
    </citation>
    <scope>NUCLEOTIDE SEQUENCE [LARGE SCALE GENOMIC DNA]</scope>
</reference>
<comment type="caution">
    <text evidence="2">The sequence shown here is derived from an EMBL/GenBank/DDBJ whole genome shotgun (WGS) entry which is preliminary data.</text>
</comment>
<sequence length="251" mass="27908">MAIWTKTPLWGRILAGCIVVALLVAAVVLVNTLGSKPSVVAAQETQLQEKDAEIQSLQDQVKNLQADYLKQAETFGALRTEIDALKAVQAQRLDENPVVVVNQAPEEKEFVWDGKSFQGLAPFFFDGDPLIAQHKERGKDMTYECSKDYGVFFTMDSGVVQDEPTVYHEKKYGAVGFVPCTEGKLIQLWTEHWSESALHNQVHIVELYLPLPESVTVEQALEALMKDDGKPLAYMFAADGTHELIVGDQLK</sequence>
<evidence type="ECO:0000313" key="3">
    <source>
        <dbReference type="Proteomes" id="UP000034544"/>
    </source>
</evidence>
<protein>
    <submittedName>
        <fullName evidence="2">Uncharacterized protein</fullName>
    </submittedName>
</protein>
<evidence type="ECO:0000256" key="1">
    <source>
        <dbReference type="SAM" id="Coils"/>
    </source>
</evidence>
<proteinExistence type="predicted"/>